<comment type="caution">
    <text evidence="1">The sequence shown here is derived from an EMBL/GenBank/DDBJ whole genome shotgun (WGS) entry which is preliminary data.</text>
</comment>
<keyword evidence="2" id="KW-1185">Reference proteome</keyword>
<proteinExistence type="predicted"/>
<sequence length="419" mass="49035">MSDQTACPFLELLPFELRLEIYELVIIHRKPHKGCHPNLLATCKQIYDETRALLYDENEVRITMRQRAWIVGNVYAEEVELKVHTQSWSMTRNHPTREDGDIPLMAIPDGWRHWPLFLRKIKKLSLRVCVDKGYHSLRNPIEEEMNHLILTLTSMLELGNQLESLKIHIDLGNSDMEKGPPDLLGESGSNMLCPRLQLVYQLGRFGRIRNTILTGLPRADCRKILRWMKDGTDNQRTDLRPHVDLDSSLAEFDSRMFSSQSELALALRTHWDVAQKAVDDRWGQIVNGEVKKRHPYFVHRPMLLHRYEAILQEFEASVALKAHFGIRAQHYHIKGDHSRRTSTEWAVVMMQASSLIDMVDDVSERVLQDWMWDAGRRLNDCYDLVRPMVDEDEEEATEFAYMRFVSARRVRRAMDDEYS</sequence>
<accession>A0ACC3N4H8</accession>
<dbReference type="Proteomes" id="UP001281147">
    <property type="component" value="Unassembled WGS sequence"/>
</dbReference>
<name>A0ACC3N4H8_9PEZI</name>
<reference evidence="1" key="1">
    <citation type="submission" date="2023-07" db="EMBL/GenBank/DDBJ databases">
        <title>Black Yeasts Isolated from many extreme environments.</title>
        <authorList>
            <person name="Coleine C."/>
            <person name="Stajich J.E."/>
            <person name="Selbmann L."/>
        </authorList>
    </citation>
    <scope>NUCLEOTIDE SEQUENCE</scope>
    <source>
        <strain evidence="1">CCFEE 5714</strain>
    </source>
</reference>
<evidence type="ECO:0000313" key="2">
    <source>
        <dbReference type="Proteomes" id="UP001281147"/>
    </source>
</evidence>
<gene>
    <name evidence="1" type="ORF">LTR37_011131</name>
</gene>
<organism evidence="1 2">
    <name type="scientific">Vermiconidia calcicola</name>
    <dbReference type="NCBI Taxonomy" id="1690605"/>
    <lineage>
        <taxon>Eukaryota</taxon>
        <taxon>Fungi</taxon>
        <taxon>Dikarya</taxon>
        <taxon>Ascomycota</taxon>
        <taxon>Pezizomycotina</taxon>
        <taxon>Dothideomycetes</taxon>
        <taxon>Dothideomycetidae</taxon>
        <taxon>Mycosphaerellales</taxon>
        <taxon>Extremaceae</taxon>
        <taxon>Vermiconidia</taxon>
    </lineage>
</organism>
<evidence type="ECO:0000313" key="1">
    <source>
        <dbReference type="EMBL" id="KAK3708967.1"/>
    </source>
</evidence>
<dbReference type="EMBL" id="JAUTXU010000096">
    <property type="protein sequence ID" value="KAK3708967.1"/>
    <property type="molecule type" value="Genomic_DNA"/>
</dbReference>
<protein>
    <submittedName>
        <fullName evidence="1">Uncharacterized protein</fullName>
    </submittedName>
</protein>